<comment type="function">
    <text evidence="5">Has a role in nuclear-cytoplasmic transport of proteins and mRNAs.</text>
</comment>
<evidence type="ECO:0000256" key="3">
    <source>
        <dbReference type="ARBA" id="ARBA00022927"/>
    </source>
</evidence>
<dbReference type="Proteomes" id="UP000314986">
    <property type="component" value="Unassembled WGS sequence"/>
</dbReference>
<keyword evidence="1 5" id="KW-0813">Transport</keyword>
<dbReference type="FunFam" id="3.10.450.50:FF:000007">
    <property type="entry name" value="Nuclear transport factor 2"/>
    <property type="match status" value="1"/>
</dbReference>
<name>V9LH95_CALMI</name>
<dbReference type="CDD" id="cd00780">
    <property type="entry name" value="NTF2"/>
    <property type="match status" value="1"/>
</dbReference>
<evidence type="ECO:0000313" key="9">
    <source>
        <dbReference type="Proteomes" id="UP000314986"/>
    </source>
</evidence>
<organism evidence="7">
    <name type="scientific">Callorhinchus milii</name>
    <name type="common">Ghost shark</name>
    <dbReference type="NCBI Taxonomy" id="7868"/>
    <lineage>
        <taxon>Eukaryota</taxon>
        <taxon>Metazoa</taxon>
        <taxon>Chordata</taxon>
        <taxon>Craniata</taxon>
        <taxon>Vertebrata</taxon>
        <taxon>Chondrichthyes</taxon>
        <taxon>Holocephali</taxon>
        <taxon>Chimaeriformes</taxon>
        <taxon>Callorhinchidae</taxon>
        <taxon>Callorhinchus</taxon>
    </lineage>
</organism>
<evidence type="ECO:0000259" key="6">
    <source>
        <dbReference type="PROSITE" id="PS50177"/>
    </source>
</evidence>
<dbReference type="GeneID" id="103184536"/>
<keyword evidence="9" id="KW-1185">Reference proteome</keyword>
<dbReference type="PROSITE" id="PS50177">
    <property type="entry name" value="NTF2_DOMAIN"/>
    <property type="match status" value="1"/>
</dbReference>
<evidence type="ECO:0000256" key="4">
    <source>
        <dbReference type="ARBA" id="ARBA00026247"/>
    </source>
</evidence>
<dbReference type="InterPro" id="IPR018222">
    <property type="entry name" value="Nuclear_transport_factor_2_euk"/>
</dbReference>
<dbReference type="InterPro" id="IPR032710">
    <property type="entry name" value="NTF2-like_dom_sf"/>
</dbReference>
<accession>V9LH95</accession>
<dbReference type="RefSeq" id="XP_042188413.1">
    <property type="nucleotide sequence ID" value="XM_042332479.1"/>
</dbReference>
<dbReference type="GO" id="GO:0005634">
    <property type="term" value="C:nucleus"/>
    <property type="evidence" value="ECO:0007669"/>
    <property type="project" value="UniProtKB-SubCell"/>
</dbReference>
<evidence type="ECO:0000313" key="7">
    <source>
        <dbReference type="EMBL" id="AFP12467.1"/>
    </source>
</evidence>
<keyword evidence="3 5" id="KW-0653">Protein transport</keyword>
<dbReference type="KEGG" id="cmk:103184536"/>
<evidence type="ECO:0000256" key="5">
    <source>
        <dbReference type="RuleBase" id="RU369002"/>
    </source>
</evidence>
<dbReference type="EMBL" id="JW879950">
    <property type="protein sequence ID" value="AFP12467.1"/>
    <property type="molecule type" value="mRNA"/>
</dbReference>
<dbReference type="STRING" id="7868.ENSCMIP00000027326"/>
<protein>
    <recommendedName>
        <fullName evidence="4 5">Nuclear transport factor 2</fullName>
        <shortName evidence="5">NTF-2</shortName>
    </recommendedName>
</protein>
<dbReference type="SUPFAM" id="SSF54427">
    <property type="entry name" value="NTF2-like"/>
    <property type="match status" value="1"/>
</dbReference>
<dbReference type="GO" id="GO:0006606">
    <property type="term" value="P:protein import into nucleus"/>
    <property type="evidence" value="ECO:0007669"/>
    <property type="project" value="UniProtKB-ARBA"/>
</dbReference>
<dbReference type="GO" id="GO:0005737">
    <property type="term" value="C:cytoplasm"/>
    <property type="evidence" value="ECO:0007669"/>
    <property type="project" value="UniProtKB-SubCell"/>
</dbReference>
<dbReference type="PANTHER" id="PTHR12612">
    <property type="entry name" value="NUCLEAR TRANSPORT FACTOR 2"/>
    <property type="match status" value="1"/>
</dbReference>
<dbReference type="GeneTree" id="ENSGT00510000047030"/>
<keyword evidence="2 5" id="KW-0963">Cytoplasm</keyword>
<gene>
    <name evidence="8" type="primary">LOC103184536</name>
</gene>
<proteinExistence type="evidence at transcript level"/>
<dbReference type="OrthoDB" id="6507044at2759"/>
<feature type="domain" description="NTF2" evidence="6">
    <location>
        <begin position="10"/>
        <end position="121"/>
    </location>
</feature>
<reference evidence="9" key="2">
    <citation type="journal article" date="2007" name="PLoS Biol.">
        <title>Survey sequencing and comparative analysis of the elephant shark (Callorhinchus milii) genome.</title>
        <authorList>
            <person name="Venkatesh B."/>
            <person name="Kirkness E.F."/>
            <person name="Loh Y.H."/>
            <person name="Halpern A.L."/>
            <person name="Lee A.P."/>
            <person name="Johnson J."/>
            <person name="Dandona N."/>
            <person name="Viswanathan L.D."/>
            <person name="Tay A."/>
            <person name="Venter J.C."/>
            <person name="Strausberg R.L."/>
            <person name="Brenner S."/>
        </authorList>
    </citation>
    <scope>NUCLEOTIDE SEQUENCE [LARGE SCALE GENOMIC DNA]</scope>
</reference>
<evidence type="ECO:0000256" key="1">
    <source>
        <dbReference type="ARBA" id="ARBA00022448"/>
    </source>
</evidence>
<dbReference type="InterPro" id="IPR045875">
    <property type="entry name" value="NTF2"/>
</dbReference>
<comment type="subcellular location">
    <subcellularLocation>
        <location evidence="5">Cytoplasm</location>
    </subcellularLocation>
    <subcellularLocation>
        <location evidence="5">Nucleus</location>
    </subcellularLocation>
</comment>
<evidence type="ECO:0000313" key="8">
    <source>
        <dbReference type="Ensembl" id="ENSCMIP00000027326.1"/>
    </source>
</evidence>
<dbReference type="AlphaFoldDB" id="V9LH95"/>
<dbReference type="OMA" id="WEQVGTS"/>
<dbReference type="Pfam" id="PF02136">
    <property type="entry name" value="NTF2"/>
    <property type="match status" value="1"/>
</dbReference>
<dbReference type="Ensembl" id="ENSCMIT00000027762.1">
    <property type="protein sequence ID" value="ENSCMIP00000027326.1"/>
    <property type="gene ID" value="ENSCMIG00000011902.1"/>
</dbReference>
<reference evidence="9" key="1">
    <citation type="journal article" date="2006" name="Science">
        <title>Ancient noncoding elements conserved in the human genome.</title>
        <authorList>
            <person name="Venkatesh B."/>
            <person name="Kirkness E.F."/>
            <person name="Loh Y.H."/>
            <person name="Halpern A.L."/>
            <person name="Lee A.P."/>
            <person name="Johnson J."/>
            <person name="Dandona N."/>
            <person name="Viswanathan L.D."/>
            <person name="Tay A."/>
            <person name="Venter J.C."/>
            <person name="Strausberg R.L."/>
            <person name="Brenner S."/>
        </authorList>
    </citation>
    <scope>NUCLEOTIDE SEQUENCE [LARGE SCALE GENOMIC DNA]</scope>
</reference>
<keyword evidence="5" id="KW-0539">Nucleus</keyword>
<dbReference type="InterPro" id="IPR002075">
    <property type="entry name" value="NTF2_dom"/>
</dbReference>
<dbReference type="GO" id="GO:0051028">
    <property type="term" value="P:mRNA transport"/>
    <property type="evidence" value="ECO:0007669"/>
    <property type="project" value="UniProtKB-UniRule"/>
</dbReference>
<dbReference type="Gene3D" id="3.10.450.50">
    <property type="match status" value="1"/>
</dbReference>
<sequence length="127" mass="14521">MGESPIWEQVGAGFVQVYYQQFDTNRSELGSLYGESSCLTWEGQQFQGKTAIMEKINSLPFQKIQHSVTTHDHQPTVDGSVLTMVVGQLQVDDDPVMGFQQLFVLKNMDKRWICMNDMFRLALHNFA</sequence>
<evidence type="ECO:0000256" key="2">
    <source>
        <dbReference type="ARBA" id="ARBA00022490"/>
    </source>
</evidence>
<dbReference type="RefSeq" id="XP_042188412.1">
    <property type="nucleotide sequence ID" value="XM_042332478.1"/>
</dbReference>
<reference evidence="7 9" key="3">
    <citation type="journal article" date="2014" name="Nature">
        <title>Elephant shark genome provides unique insights into gnathostome evolution.</title>
        <authorList>
            <consortium name="International Elephant Shark Genome Sequencing Consortium"/>
            <person name="Venkatesh B."/>
            <person name="Lee A.P."/>
            <person name="Ravi V."/>
            <person name="Maurya A.K."/>
            <person name="Lian M.M."/>
            <person name="Swann J.B."/>
            <person name="Ohta Y."/>
            <person name="Flajnik M.F."/>
            <person name="Sutoh Y."/>
            <person name="Kasahara M."/>
            <person name="Hoon S."/>
            <person name="Gangu V."/>
            <person name="Roy S.W."/>
            <person name="Irimia M."/>
            <person name="Korzh V."/>
            <person name="Kondrychyn I."/>
            <person name="Lim Z.W."/>
            <person name="Tay B.H."/>
            <person name="Tohari S."/>
            <person name="Kong K.W."/>
            <person name="Ho S."/>
            <person name="Lorente-Galdos B."/>
            <person name="Quilez J."/>
            <person name="Marques-Bonet T."/>
            <person name="Raney B.J."/>
            <person name="Ingham P.W."/>
            <person name="Tay A."/>
            <person name="Hillier L.W."/>
            <person name="Minx P."/>
            <person name="Boehm T."/>
            <person name="Wilson R.K."/>
            <person name="Brenner S."/>
            <person name="Warren W.C."/>
        </authorList>
    </citation>
    <scope>NUCLEOTIDE SEQUENCE</scope>
    <source>
        <tissue evidence="7">Spleen</tissue>
    </source>
</reference>
<reference evidence="8" key="4">
    <citation type="submission" date="2025-05" db="UniProtKB">
        <authorList>
            <consortium name="Ensembl"/>
        </authorList>
    </citation>
    <scope>IDENTIFICATION</scope>
</reference>